<dbReference type="InterPro" id="IPR001841">
    <property type="entry name" value="Znf_RING"/>
</dbReference>
<evidence type="ECO:0000313" key="5">
    <source>
        <dbReference type="Proteomes" id="UP000434172"/>
    </source>
</evidence>
<dbReference type="InterPro" id="IPR013083">
    <property type="entry name" value="Znf_RING/FYVE/PHD"/>
</dbReference>
<sequence>MSPYVKVSVSRRQNDASLTPAVSPRRSPRHRVTKPEYNIGRLFSKTSYSHSPSKAAKDTPFVKKEESKSPLKSGFSDAEHQNAPARDLTTINCVCRKPNAGKPYLFTKCGHAACQSCLDNRGTCCGKVQNVQLNYQAGESSCVICREDDKHIWCVLICGHRSCKQCFGNISADPNLRSCPICRKSFQVGYIVAADADPLH</sequence>
<dbReference type="Proteomes" id="UP000434172">
    <property type="component" value="Unassembled WGS sequence"/>
</dbReference>
<feature type="region of interest" description="Disordered" evidence="2">
    <location>
        <begin position="1"/>
        <end position="80"/>
    </location>
</feature>
<comment type="caution">
    <text evidence="4">The sequence shown here is derived from an EMBL/GenBank/DDBJ whole genome shotgun (WGS) entry which is preliminary data.</text>
</comment>
<dbReference type="Pfam" id="PF13920">
    <property type="entry name" value="zf-C3HC4_3"/>
    <property type="match status" value="1"/>
</dbReference>
<dbReference type="PROSITE" id="PS50089">
    <property type="entry name" value="ZF_RING_2"/>
    <property type="match status" value="1"/>
</dbReference>
<evidence type="ECO:0000256" key="1">
    <source>
        <dbReference type="PROSITE-ProRule" id="PRU00175"/>
    </source>
</evidence>
<dbReference type="OrthoDB" id="4794345at2759"/>
<keyword evidence="5" id="KW-1185">Reference proteome</keyword>
<protein>
    <recommendedName>
        <fullName evidence="3">RING-type domain-containing protein</fullName>
    </recommendedName>
</protein>
<proteinExistence type="predicted"/>
<feature type="domain" description="RING-type" evidence="3">
    <location>
        <begin position="142"/>
        <end position="183"/>
    </location>
</feature>
<keyword evidence="1" id="KW-0863">Zinc-finger</keyword>
<dbReference type="GO" id="GO:0008270">
    <property type="term" value="F:zinc ion binding"/>
    <property type="evidence" value="ECO:0007669"/>
    <property type="project" value="UniProtKB-KW"/>
</dbReference>
<dbReference type="AlphaFoldDB" id="A0A8H3W2F0"/>
<dbReference type="SMART" id="SM00184">
    <property type="entry name" value="RING"/>
    <property type="match status" value="2"/>
</dbReference>
<name>A0A8H3W2F0_9PEZI</name>
<evidence type="ECO:0000256" key="2">
    <source>
        <dbReference type="SAM" id="MobiDB-lite"/>
    </source>
</evidence>
<keyword evidence="1" id="KW-0479">Metal-binding</keyword>
<keyword evidence="1" id="KW-0862">Zinc</keyword>
<feature type="compositionally biased region" description="Basic and acidic residues" evidence="2">
    <location>
        <begin position="55"/>
        <end position="69"/>
    </location>
</feature>
<gene>
    <name evidence="4" type="ORF">GQ607_014598</name>
</gene>
<dbReference type="EMBL" id="WOWK01000114">
    <property type="protein sequence ID" value="KAF0318230.1"/>
    <property type="molecule type" value="Genomic_DNA"/>
</dbReference>
<evidence type="ECO:0000313" key="4">
    <source>
        <dbReference type="EMBL" id="KAF0318230.1"/>
    </source>
</evidence>
<dbReference type="Gene3D" id="3.30.40.10">
    <property type="entry name" value="Zinc/RING finger domain, C3HC4 (zinc finger)"/>
    <property type="match status" value="1"/>
</dbReference>
<dbReference type="SUPFAM" id="SSF57850">
    <property type="entry name" value="RING/U-box"/>
    <property type="match status" value="1"/>
</dbReference>
<reference evidence="4 5" key="1">
    <citation type="submission" date="2019-12" db="EMBL/GenBank/DDBJ databases">
        <title>A genome sequence resource for the geographically widespread anthracnose pathogen Colletotrichum asianum.</title>
        <authorList>
            <person name="Meng Y."/>
        </authorList>
    </citation>
    <scope>NUCLEOTIDE SEQUENCE [LARGE SCALE GENOMIC DNA]</scope>
    <source>
        <strain evidence="4 5">ICMP 18580</strain>
    </source>
</reference>
<evidence type="ECO:0000259" key="3">
    <source>
        <dbReference type="PROSITE" id="PS50089"/>
    </source>
</evidence>
<organism evidence="4 5">
    <name type="scientific">Colletotrichum asianum</name>
    <dbReference type="NCBI Taxonomy" id="702518"/>
    <lineage>
        <taxon>Eukaryota</taxon>
        <taxon>Fungi</taxon>
        <taxon>Dikarya</taxon>
        <taxon>Ascomycota</taxon>
        <taxon>Pezizomycotina</taxon>
        <taxon>Sordariomycetes</taxon>
        <taxon>Hypocreomycetidae</taxon>
        <taxon>Glomerellales</taxon>
        <taxon>Glomerellaceae</taxon>
        <taxon>Colletotrichum</taxon>
        <taxon>Colletotrichum gloeosporioides species complex</taxon>
    </lineage>
</organism>
<accession>A0A8H3W2F0</accession>